<dbReference type="EMBL" id="WWCU01000021">
    <property type="protein sequence ID" value="MYN09225.1"/>
    <property type="molecule type" value="Genomic_DNA"/>
</dbReference>
<name>A0A7X4HDL2_9BURK</name>
<accession>A0A7X4HDL2</accession>
<organism evidence="2 3">
    <name type="scientific">Pseudoduganella aquatica</name>
    <dbReference type="NCBI Taxonomy" id="2660641"/>
    <lineage>
        <taxon>Bacteria</taxon>
        <taxon>Pseudomonadati</taxon>
        <taxon>Pseudomonadota</taxon>
        <taxon>Betaproteobacteria</taxon>
        <taxon>Burkholderiales</taxon>
        <taxon>Oxalobacteraceae</taxon>
        <taxon>Telluria group</taxon>
        <taxon>Pseudoduganella</taxon>
    </lineage>
</organism>
<keyword evidence="3" id="KW-1185">Reference proteome</keyword>
<feature type="transmembrane region" description="Helical" evidence="1">
    <location>
        <begin position="46"/>
        <end position="68"/>
    </location>
</feature>
<protein>
    <submittedName>
        <fullName evidence="2">Uncharacterized protein</fullName>
    </submittedName>
</protein>
<dbReference type="RefSeq" id="WP_161073532.1">
    <property type="nucleotide sequence ID" value="NZ_WWCU01000021.1"/>
</dbReference>
<keyword evidence="1" id="KW-0472">Membrane</keyword>
<proteinExistence type="predicted"/>
<feature type="transmembrane region" description="Helical" evidence="1">
    <location>
        <begin position="134"/>
        <end position="155"/>
    </location>
</feature>
<feature type="transmembrane region" description="Helical" evidence="1">
    <location>
        <begin position="175"/>
        <end position="192"/>
    </location>
</feature>
<dbReference type="Proteomes" id="UP000450676">
    <property type="component" value="Unassembled WGS sequence"/>
</dbReference>
<comment type="caution">
    <text evidence="2">The sequence shown here is derived from an EMBL/GenBank/DDBJ whole genome shotgun (WGS) entry which is preliminary data.</text>
</comment>
<dbReference type="AlphaFoldDB" id="A0A7X4HDL2"/>
<reference evidence="2 3" key="1">
    <citation type="submission" date="2019-12" db="EMBL/GenBank/DDBJ databases">
        <title>Novel species isolated from a subtropical stream in China.</title>
        <authorList>
            <person name="Lu H."/>
        </authorList>
    </citation>
    <scope>NUCLEOTIDE SEQUENCE [LARGE SCALE GENOMIC DNA]</scope>
    <source>
        <strain evidence="2 3">FT127W</strain>
    </source>
</reference>
<feature type="transmembrane region" description="Helical" evidence="1">
    <location>
        <begin position="109"/>
        <end position="127"/>
    </location>
</feature>
<sequence>MSPSNAAGNVLEQRDRSRLRLFGQICGALLLAGAFLFRGALEKTMLGHMVAQLPMIFLGGLLLFGRAARNSAVLASYDRHGLTGLTALLLISSYWMIPRALEFSLTMPAYEAAKFASWALLGAVLPGSIARANIVIQLFFLGNYCAMTAIGGMLYQDVPEQLCNAYLKDDQALTGAFLIIVAVAAAVGWCIYRFPALNAPTPPAPVRD</sequence>
<keyword evidence="1" id="KW-0812">Transmembrane</keyword>
<evidence type="ECO:0000313" key="2">
    <source>
        <dbReference type="EMBL" id="MYN09225.1"/>
    </source>
</evidence>
<evidence type="ECO:0000256" key="1">
    <source>
        <dbReference type="SAM" id="Phobius"/>
    </source>
</evidence>
<evidence type="ECO:0000313" key="3">
    <source>
        <dbReference type="Proteomes" id="UP000450676"/>
    </source>
</evidence>
<feature type="transmembrane region" description="Helical" evidence="1">
    <location>
        <begin position="21"/>
        <end position="40"/>
    </location>
</feature>
<keyword evidence="1" id="KW-1133">Transmembrane helix</keyword>
<feature type="transmembrane region" description="Helical" evidence="1">
    <location>
        <begin position="80"/>
        <end position="97"/>
    </location>
</feature>
<gene>
    <name evidence="2" type="ORF">GTP77_18025</name>
</gene>